<name>A0A9N8RHI4_GIBZA</name>
<feature type="compositionally biased region" description="Polar residues" evidence="7">
    <location>
        <begin position="628"/>
        <end position="638"/>
    </location>
</feature>
<accession>A0A9N8RHI4</accession>
<evidence type="ECO:0000313" key="10">
    <source>
        <dbReference type="EMBL" id="CAG1993026.1"/>
    </source>
</evidence>
<evidence type="ECO:0000313" key="11">
    <source>
        <dbReference type="Proteomes" id="UP000746612"/>
    </source>
</evidence>
<evidence type="ECO:0000256" key="1">
    <source>
        <dbReference type="ARBA" id="ARBA00004123"/>
    </source>
</evidence>
<gene>
    <name evidence="10" type="ORF">MDCFG202_LOCUS358455</name>
</gene>
<comment type="subcellular location">
    <subcellularLocation>
        <location evidence="1">Nucleus</location>
    </subcellularLocation>
</comment>
<feature type="region of interest" description="Disordered" evidence="7">
    <location>
        <begin position="83"/>
        <end position="573"/>
    </location>
</feature>
<evidence type="ECO:0000259" key="9">
    <source>
        <dbReference type="PROSITE" id="PS51516"/>
    </source>
</evidence>
<feature type="compositionally biased region" description="Acidic residues" evidence="7">
    <location>
        <begin position="100"/>
        <end position="109"/>
    </location>
</feature>
<dbReference type="InterPro" id="IPR036879">
    <property type="entry name" value="TF_MADSbox_sf"/>
</dbReference>
<keyword evidence="3" id="KW-0238">DNA-binding</keyword>
<comment type="similarity">
    <text evidence="6">Belongs to the MEF2 family.</text>
</comment>
<keyword evidence="4" id="KW-0804">Transcription</keyword>
<feature type="compositionally biased region" description="Low complexity" evidence="7">
    <location>
        <begin position="245"/>
        <end position="273"/>
    </location>
</feature>
<dbReference type="GO" id="GO:0005634">
    <property type="term" value="C:nucleus"/>
    <property type="evidence" value="ECO:0007669"/>
    <property type="project" value="UniProtKB-SubCell"/>
</dbReference>
<dbReference type="InterPro" id="IPR021934">
    <property type="entry name" value="Sox_C"/>
</dbReference>
<evidence type="ECO:0000256" key="5">
    <source>
        <dbReference type="ARBA" id="ARBA00023242"/>
    </source>
</evidence>
<dbReference type="GO" id="GO:0046983">
    <property type="term" value="F:protein dimerization activity"/>
    <property type="evidence" value="ECO:0007669"/>
    <property type="project" value="InterPro"/>
</dbReference>
<feature type="compositionally biased region" description="Pro residues" evidence="7">
    <location>
        <begin position="193"/>
        <end position="202"/>
    </location>
</feature>
<evidence type="ECO:0000256" key="7">
    <source>
        <dbReference type="SAM" id="MobiDB-lite"/>
    </source>
</evidence>
<dbReference type="InterPro" id="IPR033896">
    <property type="entry name" value="MEF2-like_N"/>
</dbReference>
<feature type="compositionally biased region" description="Low complexity" evidence="7">
    <location>
        <begin position="541"/>
        <end position="550"/>
    </location>
</feature>
<evidence type="ECO:0000256" key="2">
    <source>
        <dbReference type="ARBA" id="ARBA00023015"/>
    </source>
</evidence>
<feature type="compositionally biased region" description="Polar residues" evidence="7">
    <location>
        <begin position="647"/>
        <end position="664"/>
    </location>
</feature>
<feature type="compositionally biased region" description="Polar residues" evidence="7">
    <location>
        <begin position="435"/>
        <end position="461"/>
    </location>
</feature>
<evidence type="ECO:0000256" key="6">
    <source>
        <dbReference type="ARBA" id="ARBA00025805"/>
    </source>
</evidence>
<organism evidence="10 11">
    <name type="scientific">Gibberella zeae</name>
    <name type="common">Wheat head blight fungus</name>
    <name type="synonym">Fusarium graminearum</name>
    <dbReference type="NCBI Taxonomy" id="5518"/>
    <lineage>
        <taxon>Eukaryota</taxon>
        <taxon>Fungi</taxon>
        <taxon>Dikarya</taxon>
        <taxon>Ascomycota</taxon>
        <taxon>Pezizomycotina</taxon>
        <taxon>Sordariomycetes</taxon>
        <taxon>Hypocreomycetidae</taxon>
        <taxon>Hypocreales</taxon>
        <taxon>Nectriaceae</taxon>
        <taxon>Fusarium</taxon>
    </lineage>
</organism>
<feature type="compositionally biased region" description="Polar residues" evidence="7">
    <location>
        <begin position="387"/>
        <end position="399"/>
    </location>
</feature>
<evidence type="ECO:0000259" key="8">
    <source>
        <dbReference type="PROSITE" id="PS50066"/>
    </source>
</evidence>
<feature type="compositionally biased region" description="Pro residues" evidence="7">
    <location>
        <begin position="553"/>
        <end position="563"/>
    </location>
</feature>
<dbReference type="SMART" id="SM00432">
    <property type="entry name" value="MADS"/>
    <property type="match status" value="1"/>
</dbReference>
<feature type="domain" description="Sox C-terminal" evidence="9">
    <location>
        <begin position="283"/>
        <end position="424"/>
    </location>
</feature>
<dbReference type="PROSITE" id="PS50066">
    <property type="entry name" value="MADS_BOX_2"/>
    <property type="match status" value="1"/>
</dbReference>
<protein>
    <recommendedName>
        <fullName evidence="12">MADS-box domain-containing protein</fullName>
    </recommendedName>
</protein>
<dbReference type="Gene3D" id="3.40.1810.10">
    <property type="entry name" value="Transcription factor, MADS-box"/>
    <property type="match status" value="1"/>
</dbReference>
<evidence type="ECO:0008006" key="12">
    <source>
        <dbReference type="Google" id="ProtNLM"/>
    </source>
</evidence>
<dbReference type="AlphaFoldDB" id="A0A9N8RHI4"/>
<feature type="domain" description="MADS-box" evidence="8">
    <location>
        <begin position="1"/>
        <end position="73"/>
    </location>
</feature>
<keyword evidence="2" id="KW-0805">Transcription regulation</keyword>
<dbReference type="CDD" id="cd00265">
    <property type="entry name" value="MADS_MEF2_like"/>
    <property type="match status" value="1"/>
</dbReference>
<dbReference type="InterPro" id="IPR002100">
    <property type="entry name" value="TF_MADSbox"/>
</dbReference>
<feature type="compositionally biased region" description="Polar residues" evidence="7">
    <location>
        <begin position="311"/>
        <end position="324"/>
    </location>
</feature>
<evidence type="ECO:0000256" key="3">
    <source>
        <dbReference type="ARBA" id="ARBA00023125"/>
    </source>
</evidence>
<proteinExistence type="inferred from homology"/>
<dbReference type="InterPro" id="IPR050142">
    <property type="entry name" value="MADS-box/MEF2_TF"/>
</dbReference>
<dbReference type="GO" id="GO:0000977">
    <property type="term" value="F:RNA polymerase II transcription regulatory region sequence-specific DNA binding"/>
    <property type="evidence" value="ECO:0007669"/>
    <property type="project" value="InterPro"/>
</dbReference>
<dbReference type="EMBL" id="CAJPIJ010000152">
    <property type="protein sequence ID" value="CAG1993026.1"/>
    <property type="molecule type" value="Genomic_DNA"/>
</dbReference>
<dbReference type="PROSITE" id="PS51516">
    <property type="entry name" value="SOX_C"/>
    <property type="match status" value="1"/>
</dbReference>
<dbReference type="Pfam" id="PF00319">
    <property type="entry name" value="SRF-TF"/>
    <property type="match status" value="1"/>
</dbReference>
<feature type="compositionally biased region" description="Polar residues" evidence="7">
    <location>
        <begin position="502"/>
        <end position="528"/>
    </location>
</feature>
<comment type="caution">
    <text evidence="10">The sequence shown here is derived from an EMBL/GenBank/DDBJ whole genome shotgun (WGS) entry which is preliminary data.</text>
</comment>
<feature type="compositionally biased region" description="Low complexity" evidence="7">
    <location>
        <begin position="226"/>
        <end position="238"/>
    </location>
</feature>
<evidence type="ECO:0000256" key="4">
    <source>
        <dbReference type="ARBA" id="ARBA00023163"/>
    </source>
</evidence>
<feature type="compositionally biased region" description="Polar residues" evidence="7">
    <location>
        <begin position="167"/>
        <end position="180"/>
    </location>
</feature>
<dbReference type="SUPFAM" id="SSF55455">
    <property type="entry name" value="SRF-like"/>
    <property type="match status" value="1"/>
</dbReference>
<keyword evidence="5" id="KW-0539">Nucleus</keyword>
<feature type="compositionally biased region" description="Low complexity" evidence="7">
    <location>
        <begin position="405"/>
        <end position="418"/>
    </location>
</feature>
<sequence>MGRRKIEIKAIKDDRNRSVYQEDSRLTGAHSTFLKRKGGLFKKAHELSVLCSVDVAVFIFGNNKKLYEYSSADMRELIHRYQYHGGPSEHKGPADFNGGNDDDDEEEGDGTPPHGSEVVENQMMPPHPYGQHQPPFPQIRHQTPSASPPIGNGGGPFQAHPGHPVQRTHTPQPSIGSRPTSRNDMRRMGPGMVQPPPPPGPQHPAMNYMATPPIYNSPHPPSGLLPQHAPHPQYGYHQQPPPMPQHQQHPQHQPQHQQHQPQHQQHQPHQPGPYMEDRRSPMPSPMPPAYSSQPPSQGIQAPARPTPSPQPNQQQHPTSTYSQMSPPPPQPERRLQDLPPPPPPPVEIKTEPQERPQPPLLNTDSAIKKLPQRKSHSIFTPIEENRSILSQHLASFTESGKSESAAAAAAANAANAANRSQSVDVAALNRAADASKSSPHMPQRASTQTDSKRTGSLSSIPESAPTPPSRSNSAKLPGGPGGARPRGPRLTVQIPDGGSEGSGSARTAESNSPRNPAETTTQVPQRHNSQSSLVLPPPSPSASAILSAGATGPPNPFARPPPQQNVNGETPVSALPSRFLTNELLPSPSSFYPDWNFRGGDSNTLPSPLNFATPVVGSGPSFLRDDTLNTTPNANSSILKELKDPTPNANGTSSQNLSVSNHSTATKRKTPELGATTQSDASEESDAKRLRVE</sequence>
<dbReference type="GO" id="GO:0045944">
    <property type="term" value="P:positive regulation of transcription by RNA polymerase II"/>
    <property type="evidence" value="ECO:0007669"/>
    <property type="project" value="InterPro"/>
</dbReference>
<feature type="region of interest" description="Disordered" evidence="7">
    <location>
        <begin position="615"/>
        <end position="693"/>
    </location>
</feature>
<reference evidence="10" key="1">
    <citation type="submission" date="2021-03" db="EMBL/GenBank/DDBJ databases">
        <authorList>
            <person name="Alouane T."/>
            <person name="Langin T."/>
            <person name="Bonhomme L."/>
        </authorList>
    </citation>
    <scope>NUCLEOTIDE SEQUENCE</scope>
    <source>
        <strain evidence="10">MDC_Fg202</strain>
    </source>
</reference>
<dbReference type="Proteomes" id="UP000746612">
    <property type="component" value="Unassembled WGS sequence"/>
</dbReference>
<dbReference type="PANTHER" id="PTHR48019">
    <property type="entry name" value="SERUM RESPONSE FACTOR HOMOLOG"/>
    <property type="match status" value="1"/>
</dbReference>